<protein>
    <submittedName>
        <fullName evidence="7">SsgA family sporulation/cell division regulator</fullName>
    </submittedName>
</protein>
<dbReference type="GO" id="GO:0000917">
    <property type="term" value="P:division septum assembly"/>
    <property type="evidence" value="ECO:0007669"/>
    <property type="project" value="UniProtKB-KW"/>
</dbReference>
<gene>
    <name evidence="7" type="ORF">EKH77_30395</name>
</gene>
<dbReference type="InterPro" id="IPR038658">
    <property type="entry name" value="SsgB_sf"/>
</dbReference>
<sequence>MLSVSARQAIRAEFSFDPRAPLIVCVEFGVEGGPRALWRIGRDLLRQGLRSRSGVGDIQIWPSNPENRATAWLQLTSGDMAALFELPIPPLSEWLDHTYALVPAGHELSGVDWDVTTTDLLAG</sequence>
<dbReference type="AlphaFoldDB" id="A0A3S9PUA6"/>
<dbReference type="OrthoDB" id="4186410at2"/>
<proteinExistence type="inferred from homology"/>
<keyword evidence="8" id="KW-1185">Reference proteome</keyword>
<comment type="subcellular location">
    <subcellularLocation>
        <location evidence="1">Cell septum</location>
    </subcellularLocation>
</comment>
<evidence type="ECO:0000256" key="2">
    <source>
        <dbReference type="ARBA" id="ARBA00009323"/>
    </source>
</evidence>
<dbReference type="InterPro" id="IPR006776">
    <property type="entry name" value="SsgB"/>
</dbReference>
<dbReference type="GO" id="GO:0030435">
    <property type="term" value="P:sporulation resulting in formation of a cellular spore"/>
    <property type="evidence" value="ECO:0007669"/>
    <property type="project" value="UniProtKB-KW"/>
</dbReference>
<comment type="similarity">
    <text evidence="2">Belongs to the SsgA family.</text>
</comment>
<dbReference type="Gene3D" id="2.30.31.20">
    <property type="entry name" value="Sporulation-specific cell division protein SsgB"/>
    <property type="match status" value="1"/>
</dbReference>
<evidence type="ECO:0000256" key="5">
    <source>
        <dbReference type="ARBA" id="ARBA00023210"/>
    </source>
</evidence>
<accession>A0A3S9PUA6</accession>
<keyword evidence="3 7" id="KW-0132">Cell division</keyword>
<evidence type="ECO:0000256" key="6">
    <source>
        <dbReference type="ARBA" id="ARBA00023306"/>
    </source>
</evidence>
<name>A0A3S9PUA6_STRLT</name>
<evidence type="ECO:0000256" key="3">
    <source>
        <dbReference type="ARBA" id="ARBA00022618"/>
    </source>
</evidence>
<keyword evidence="4" id="KW-0749">Sporulation</keyword>
<dbReference type="EMBL" id="CP034587">
    <property type="protein sequence ID" value="AZQ75892.1"/>
    <property type="molecule type" value="Genomic_DNA"/>
</dbReference>
<dbReference type="Proteomes" id="UP000267900">
    <property type="component" value="Chromosome"/>
</dbReference>
<evidence type="ECO:0000313" key="7">
    <source>
        <dbReference type="EMBL" id="AZQ75892.1"/>
    </source>
</evidence>
<reference evidence="7 8" key="1">
    <citation type="submission" date="2018-12" db="EMBL/GenBank/DDBJ databases">
        <title>The whole draft genome of Streptomyce luteoverticillatus CGMCC 15060.</title>
        <authorList>
            <person name="Feng Z."/>
            <person name="Chen G."/>
            <person name="Zhang J."/>
            <person name="Zhu H."/>
            <person name="Yu X."/>
            <person name="Zhang W."/>
            <person name="Zhang X."/>
        </authorList>
    </citation>
    <scope>NUCLEOTIDE SEQUENCE [LARGE SCALE GENOMIC DNA]</scope>
    <source>
        <strain evidence="7 8">CGMCC 15060</strain>
    </source>
</reference>
<evidence type="ECO:0000256" key="1">
    <source>
        <dbReference type="ARBA" id="ARBA00004431"/>
    </source>
</evidence>
<organism evidence="7 8">
    <name type="scientific">Streptomyces luteoverticillatus</name>
    <name type="common">Streptoverticillium luteoverticillatus</name>
    <dbReference type="NCBI Taxonomy" id="66425"/>
    <lineage>
        <taxon>Bacteria</taxon>
        <taxon>Bacillati</taxon>
        <taxon>Actinomycetota</taxon>
        <taxon>Actinomycetes</taxon>
        <taxon>Kitasatosporales</taxon>
        <taxon>Streptomycetaceae</taxon>
        <taxon>Streptomyces</taxon>
    </lineage>
</organism>
<dbReference type="GO" id="GO:0030428">
    <property type="term" value="C:cell septum"/>
    <property type="evidence" value="ECO:0007669"/>
    <property type="project" value="UniProtKB-SubCell"/>
</dbReference>
<evidence type="ECO:0000313" key="8">
    <source>
        <dbReference type="Proteomes" id="UP000267900"/>
    </source>
</evidence>
<evidence type="ECO:0000256" key="4">
    <source>
        <dbReference type="ARBA" id="ARBA00022969"/>
    </source>
</evidence>
<dbReference type="Pfam" id="PF04686">
    <property type="entry name" value="SsgA"/>
    <property type="match status" value="1"/>
</dbReference>
<keyword evidence="5" id="KW-0717">Septation</keyword>
<keyword evidence="6" id="KW-0131">Cell cycle</keyword>